<dbReference type="AlphaFoldDB" id="A0A1M6C9C7"/>
<protein>
    <recommendedName>
        <fullName evidence="4">PA14 domain-containing protein</fullName>
    </recommendedName>
</protein>
<sequence length="447" mass="48605">MKRAECFLLAFPLADYWPHGAVDQGVMTRGERRGVDAEGLGRVKLSYSFSRSKEFCTRVVAQPIPEIMSYHAKLSDEALRALEAERRNSTMISVMMALLFCVLLGLVMAVIFLTTEVKETPEIITFAGSQDAEERVEKPEIVNQVERKPSAPSKTLSRVIASTSVTELAVPVTSVDLDTPSLDFGDSEDFGSGWGNGVGSGAGGGGFSSFGSTNPNSGLRGTFYDFKRDRSGKPTGLKKLDQGPYTKIIQAFTRGRTWKAPARYKHFTSPVELYTSSIVFKGIPDVEAGQAFQAPETKPGLWLVHYSGDVVAQTSGTHRLIGWGDNVLVIAIDGKIVLDASDKGFTGEKRTRRGSINVPGKPGAALYEGKPFSLSQGRSYKIDVLIGDMGGLFSAGAMVMRKSSDYKDGSGIPQLPALVVSPLTEEDRKHRSFVKPQYLNPEIFKLK</sequence>
<keyword evidence="1" id="KW-1133">Transmembrane helix</keyword>
<accession>A0A1M6C9C7</accession>
<dbReference type="Proteomes" id="UP000184510">
    <property type="component" value="Unassembled WGS sequence"/>
</dbReference>
<evidence type="ECO:0000313" key="3">
    <source>
        <dbReference type="Proteomes" id="UP000184510"/>
    </source>
</evidence>
<evidence type="ECO:0008006" key="4">
    <source>
        <dbReference type="Google" id="ProtNLM"/>
    </source>
</evidence>
<dbReference type="SUPFAM" id="SSF56988">
    <property type="entry name" value="Anthrax protective antigen"/>
    <property type="match status" value="1"/>
</dbReference>
<dbReference type="InParanoid" id="A0A1M6C9C7"/>
<name>A0A1M6C9C7_9BACT</name>
<evidence type="ECO:0000256" key="1">
    <source>
        <dbReference type="SAM" id="Phobius"/>
    </source>
</evidence>
<keyword evidence="3" id="KW-1185">Reference proteome</keyword>
<keyword evidence="1" id="KW-0812">Transmembrane</keyword>
<organism evidence="2 3">
    <name type="scientific">Rubritalea squalenifaciens DSM 18772</name>
    <dbReference type="NCBI Taxonomy" id="1123071"/>
    <lineage>
        <taxon>Bacteria</taxon>
        <taxon>Pseudomonadati</taxon>
        <taxon>Verrucomicrobiota</taxon>
        <taxon>Verrucomicrobiia</taxon>
        <taxon>Verrucomicrobiales</taxon>
        <taxon>Rubritaleaceae</taxon>
        <taxon>Rubritalea</taxon>
    </lineage>
</organism>
<feature type="transmembrane region" description="Helical" evidence="1">
    <location>
        <begin position="90"/>
        <end position="113"/>
    </location>
</feature>
<proteinExistence type="predicted"/>
<evidence type="ECO:0000313" key="2">
    <source>
        <dbReference type="EMBL" id="SHI57622.1"/>
    </source>
</evidence>
<reference evidence="2 3" key="1">
    <citation type="submission" date="2016-11" db="EMBL/GenBank/DDBJ databases">
        <authorList>
            <person name="Jaros S."/>
            <person name="Januszkiewicz K."/>
            <person name="Wedrychowicz H."/>
        </authorList>
    </citation>
    <scope>NUCLEOTIDE SEQUENCE [LARGE SCALE GENOMIC DNA]</scope>
    <source>
        <strain evidence="2 3">DSM 18772</strain>
    </source>
</reference>
<dbReference type="STRING" id="1123071.SAMN02745181_0424"/>
<gene>
    <name evidence="2" type="ORF">SAMN02745181_0424</name>
</gene>
<keyword evidence="1" id="KW-0472">Membrane</keyword>
<dbReference type="EMBL" id="FQYR01000002">
    <property type="protein sequence ID" value="SHI57622.1"/>
    <property type="molecule type" value="Genomic_DNA"/>
</dbReference>